<evidence type="ECO:0000256" key="1">
    <source>
        <dbReference type="ARBA" id="ARBA00004442"/>
    </source>
</evidence>
<dbReference type="InterPro" id="IPR005644">
    <property type="entry name" value="NolW-like"/>
</dbReference>
<dbReference type="PROSITE" id="PS00875">
    <property type="entry name" value="T2SP_D"/>
    <property type="match status" value="1"/>
</dbReference>
<evidence type="ECO:0000256" key="5">
    <source>
        <dbReference type="ARBA" id="ARBA00022692"/>
    </source>
</evidence>
<comment type="subcellular location">
    <subcellularLocation>
        <location evidence="1 10">Cell outer membrane</location>
    </subcellularLocation>
</comment>
<evidence type="ECO:0000259" key="12">
    <source>
        <dbReference type="Pfam" id="PF03958"/>
    </source>
</evidence>
<evidence type="ECO:0000313" key="15">
    <source>
        <dbReference type="Proteomes" id="UP000009102"/>
    </source>
</evidence>
<keyword evidence="15" id="KW-1185">Reference proteome</keyword>
<dbReference type="RefSeq" id="WP_012823041.1">
    <property type="nucleotide sequence ID" value="NC_013422.1"/>
</dbReference>
<reference evidence="14 15" key="1">
    <citation type="submission" date="2009-10" db="EMBL/GenBank/DDBJ databases">
        <title>Complete sequence of Halothiobacillus neapolitanus c2.</title>
        <authorList>
            <consortium name="US DOE Joint Genome Institute"/>
            <person name="Lucas S."/>
            <person name="Copeland A."/>
            <person name="Lapidus A."/>
            <person name="Glavina del Rio T."/>
            <person name="Tice H."/>
            <person name="Bruce D."/>
            <person name="Goodwin L."/>
            <person name="Pitluck S."/>
            <person name="Davenport K."/>
            <person name="Brettin T."/>
            <person name="Detter J.C."/>
            <person name="Han C."/>
            <person name="Tapia R."/>
            <person name="Larimer F."/>
            <person name="Land M."/>
            <person name="Hauser L."/>
            <person name="Kyrpides N."/>
            <person name="Mikhailova N."/>
            <person name="Kerfeld C."/>
            <person name="Cannon G."/>
            <person name="Heinhort S."/>
        </authorList>
    </citation>
    <scope>NUCLEOTIDE SEQUENCE [LARGE SCALE GENOMIC DNA]</scope>
    <source>
        <strain evidence="15">ATCC 23641 / c2</strain>
    </source>
</reference>
<feature type="domain" description="NolW-like" evidence="12">
    <location>
        <begin position="154"/>
        <end position="212"/>
    </location>
</feature>
<dbReference type="Pfam" id="PF00263">
    <property type="entry name" value="Secretin"/>
    <property type="match status" value="1"/>
</dbReference>
<dbReference type="OrthoDB" id="9775455at2"/>
<dbReference type="Proteomes" id="UP000009102">
    <property type="component" value="Chromosome"/>
</dbReference>
<dbReference type="InterPro" id="IPR038591">
    <property type="entry name" value="NolW-like_sf"/>
</dbReference>
<proteinExistence type="inferred from homology"/>
<feature type="domain" description="Type II/III secretion system secretin-like" evidence="11">
    <location>
        <begin position="479"/>
        <end position="645"/>
    </location>
</feature>
<dbReference type="eggNOG" id="COG1450">
    <property type="taxonomic scope" value="Bacteria"/>
</dbReference>
<dbReference type="PRINTS" id="PR01032">
    <property type="entry name" value="PHAGEIV"/>
</dbReference>
<dbReference type="InterPro" id="IPR049371">
    <property type="entry name" value="GspD-like_N0"/>
</dbReference>
<dbReference type="Gene3D" id="3.30.1370.120">
    <property type="match status" value="3"/>
</dbReference>
<evidence type="ECO:0000256" key="2">
    <source>
        <dbReference type="ARBA" id="ARBA00006980"/>
    </source>
</evidence>
<accession>D0KWK8</accession>
<dbReference type="Pfam" id="PF21305">
    <property type="entry name" value="type_II_gspD_N0"/>
    <property type="match status" value="1"/>
</dbReference>
<dbReference type="GO" id="GO:0009279">
    <property type="term" value="C:cell outer membrane"/>
    <property type="evidence" value="ECO:0007669"/>
    <property type="project" value="UniProtKB-SubCell"/>
</dbReference>
<keyword evidence="9" id="KW-0998">Cell outer membrane</keyword>
<dbReference type="GO" id="GO:0015627">
    <property type="term" value="C:type II protein secretion system complex"/>
    <property type="evidence" value="ECO:0007669"/>
    <property type="project" value="InterPro"/>
</dbReference>
<dbReference type="InterPro" id="IPR004846">
    <property type="entry name" value="T2SS/T3SS_dom"/>
</dbReference>
<keyword evidence="6" id="KW-0732">Signal</keyword>
<organism evidence="14 15">
    <name type="scientific">Halothiobacillus neapolitanus (strain ATCC 23641 / DSM 15147 / CIP 104769 / NCIMB 8539 / c2)</name>
    <name type="common">Thiobacillus neapolitanus</name>
    <dbReference type="NCBI Taxonomy" id="555778"/>
    <lineage>
        <taxon>Bacteria</taxon>
        <taxon>Pseudomonadati</taxon>
        <taxon>Pseudomonadota</taxon>
        <taxon>Gammaproteobacteria</taxon>
        <taxon>Chromatiales</taxon>
        <taxon>Halothiobacillaceae</taxon>
        <taxon>Halothiobacillus</taxon>
    </lineage>
</organism>
<dbReference type="STRING" id="555778.Hneap_0141"/>
<dbReference type="InterPro" id="IPR050810">
    <property type="entry name" value="Bact_Secretion_Sys_Channel"/>
</dbReference>
<evidence type="ECO:0000256" key="3">
    <source>
        <dbReference type="ARBA" id="ARBA00022448"/>
    </source>
</evidence>
<evidence type="ECO:0000259" key="13">
    <source>
        <dbReference type="Pfam" id="PF21305"/>
    </source>
</evidence>
<dbReference type="PANTHER" id="PTHR30332:SF24">
    <property type="entry name" value="SECRETIN GSPD-RELATED"/>
    <property type="match status" value="1"/>
</dbReference>
<evidence type="ECO:0000313" key="14">
    <source>
        <dbReference type="EMBL" id="ACX95005.1"/>
    </source>
</evidence>
<dbReference type="HOGENOM" id="CLU_006756_1_1_6"/>
<dbReference type="InterPro" id="IPR004845">
    <property type="entry name" value="T2SS_GspD_CS"/>
</dbReference>
<dbReference type="AlphaFoldDB" id="D0KWK8"/>
<evidence type="ECO:0000256" key="6">
    <source>
        <dbReference type="ARBA" id="ARBA00022729"/>
    </source>
</evidence>
<dbReference type="PANTHER" id="PTHR30332">
    <property type="entry name" value="PROBABLE GENERAL SECRETION PATHWAY PROTEIN D"/>
    <property type="match status" value="1"/>
</dbReference>
<keyword evidence="8" id="KW-0472">Membrane</keyword>
<comment type="similarity">
    <text evidence="2">Belongs to the bacterial secretin family. GSP D subfamily.</text>
</comment>
<feature type="domain" description="NolW-like" evidence="12">
    <location>
        <begin position="217"/>
        <end position="299"/>
    </location>
</feature>
<dbReference type="KEGG" id="hna:Hneap_0141"/>
<evidence type="ECO:0000256" key="4">
    <source>
        <dbReference type="ARBA" id="ARBA00022452"/>
    </source>
</evidence>
<evidence type="ECO:0000256" key="10">
    <source>
        <dbReference type="RuleBase" id="RU004004"/>
    </source>
</evidence>
<protein>
    <submittedName>
        <fullName evidence="14">General secretion pathway protein D</fullName>
    </submittedName>
</protein>
<keyword evidence="5" id="KW-0812">Transmembrane</keyword>
<keyword evidence="4" id="KW-1134">Transmembrane beta strand</keyword>
<dbReference type="PRINTS" id="PR00811">
    <property type="entry name" value="BCTERIALGSPD"/>
</dbReference>
<evidence type="ECO:0000256" key="7">
    <source>
        <dbReference type="ARBA" id="ARBA00022927"/>
    </source>
</evidence>
<sequence>MMNTARRIRGQASSLVIFMALTLVTAEVLINSPVRAADAPPPGISRVQGDNSDTDKVTLNFRDMDIGALIEAVSKVTGKNFIVDPRVKARVTVISAKPMSPQKLYDVFLSILQVNGFAAVPAGAVIKIVPEINARSDAQPVNPGSSAVGDQMVTEVVHLRYVPAAPLLTVLRQIMPQQAALSVYPDSNSLVITDRAGNIDRLKKILAKVDQPAVGDVEIIRLKRASADSVVSTLKALFGASGGGGAKGAPVPGGGAGGNFSSVPAFAADDRTNSVLLSGDAVSRAKMRAIILNLDMPQTNYGNTRVFRLKYANAEDLVDVLKGIVSTNGATSTGATATKEATTNPDNNQLEIAADKSLNALVVTASPSRMQTVESVIDQLDIRRKQVLVEAIIAEVSNGVTKKLGTQFLVGGGSGTVPIGISTFNGLLSSVASSAAQAGTGSVGSAIGLGLAGALGDGGNIGVGRYGQGGADFALLVSALAGNSGNNILSTPSLLTLDNQEASIVVGQNIPIVTGSYAQTGSATSPTNPFQTITREDIGVKLKVTPTISPDGTVRLKIEQEVSSLDSAAQSSAGLITNKRNVTTTVQVDDGDVVVLGGLIDDSTNSNQQSVPGLGDIPILGNLFRYRSASTNKRNLMIFIRPLIVGDGGKLSEFSREQYNRIRQSQQDTFDKRSLVNPSDWSVLSPEQNFQRNLPIPMPQNIQTLMDQDRARSQTASGQTAAPRP</sequence>
<dbReference type="GO" id="GO:0015628">
    <property type="term" value="P:protein secretion by the type II secretion system"/>
    <property type="evidence" value="ECO:0007669"/>
    <property type="project" value="InterPro"/>
</dbReference>
<name>D0KWK8_HALNC</name>
<keyword evidence="7" id="KW-0653">Protein transport</keyword>
<dbReference type="EMBL" id="CP001801">
    <property type="protein sequence ID" value="ACX95005.1"/>
    <property type="molecule type" value="Genomic_DNA"/>
</dbReference>
<evidence type="ECO:0000256" key="8">
    <source>
        <dbReference type="ARBA" id="ARBA00023136"/>
    </source>
</evidence>
<gene>
    <name evidence="14" type="ordered locus">Hneap_0141</name>
</gene>
<dbReference type="Pfam" id="PF03958">
    <property type="entry name" value="Secretin_N"/>
    <property type="match status" value="3"/>
</dbReference>
<feature type="domain" description="NolW-like" evidence="12">
    <location>
        <begin position="304"/>
        <end position="386"/>
    </location>
</feature>
<dbReference type="InterPro" id="IPR001775">
    <property type="entry name" value="GspD/PilQ"/>
</dbReference>
<feature type="domain" description="GspD-like N0" evidence="13">
    <location>
        <begin position="59"/>
        <end position="128"/>
    </location>
</feature>
<evidence type="ECO:0000259" key="11">
    <source>
        <dbReference type="Pfam" id="PF00263"/>
    </source>
</evidence>
<dbReference type="InterPro" id="IPR013356">
    <property type="entry name" value="T2SS_GspD"/>
</dbReference>
<evidence type="ECO:0000256" key="9">
    <source>
        <dbReference type="ARBA" id="ARBA00023237"/>
    </source>
</evidence>
<keyword evidence="3 10" id="KW-0813">Transport</keyword>
<dbReference type="NCBIfam" id="TIGR02517">
    <property type="entry name" value="type_II_gspD"/>
    <property type="match status" value="1"/>
</dbReference>